<feature type="transmembrane region" description="Helical" evidence="1">
    <location>
        <begin position="35"/>
        <end position="52"/>
    </location>
</feature>
<reference evidence="3 4" key="3">
    <citation type="journal article" name="Genome Announc.">
        <title>Improved Draft Genome Sequence of Clostridium pasteurianum Strain ATCC 6013 (DSM 525) Using a Hybrid Next-Generation Sequencing Approach.</title>
        <authorList>
            <person name="Pyne M.E."/>
            <person name="Utturkar S."/>
            <person name="Brown S.D."/>
            <person name="Moo-Young M."/>
            <person name="Chung D.A."/>
            <person name="Chou C.P."/>
        </authorList>
    </citation>
    <scope>NUCLEOTIDE SEQUENCE [LARGE SCALE GENOMIC DNA]</scope>
    <source>
        <strain evidence="3 4">ATCC 6013</strain>
    </source>
</reference>
<accession>A0A0H3J5T7</accession>
<organism evidence="2 5">
    <name type="scientific">Clostridium pasteurianum DSM 525 = ATCC 6013</name>
    <dbReference type="NCBI Taxonomy" id="1262449"/>
    <lineage>
        <taxon>Bacteria</taxon>
        <taxon>Bacillati</taxon>
        <taxon>Bacillota</taxon>
        <taxon>Clostridia</taxon>
        <taxon>Eubacteriales</taxon>
        <taxon>Clostridiaceae</taxon>
        <taxon>Clostridium</taxon>
    </lineage>
</organism>
<dbReference type="KEGG" id="cpat:CLPA_c33100"/>
<feature type="transmembrane region" description="Helical" evidence="1">
    <location>
        <begin position="6"/>
        <end position="28"/>
    </location>
</feature>
<name>A0A0H3J5T7_CLOPA</name>
<dbReference type="eggNOG" id="ENOG5033NXY">
    <property type="taxonomic scope" value="Bacteria"/>
</dbReference>
<evidence type="ECO:0000256" key="1">
    <source>
        <dbReference type="SAM" id="Phobius"/>
    </source>
</evidence>
<evidence type="ECO:0000313" key="4">
    <source>
        <dbReference type="Proteomes" id="UP000028042"/>
    </source>
</evidence>
<evidence type="ECO:0000313" key="3">
    <source>
        <dbReference type="EMBL" id="KRU14611.1"/>
    </source>
</evidence>
<keyword evidence="1" id="KW-0472">Membrane</keyword>
<feature type="transmembrane region" description="Helical" evidence="1">
    <location>
        <begin position="84"/>
        <end position="107"/>
    </location>
</feature>
<keyword evidence="1" id="KW-1133">Transmembrane helix</keyword>
<evidence type="ECO:0000313" key="2">
    <source>
        <dbReference type="EMBL" id="AJA53364.1"/>
    </source>
</evidence>
<dbReference type="EMBL" id="CP009268">
    <property type="protein sequence ID" value="AJA53364.1"/>
    <property type="molecule type" value="Genomic_DNA"/>
</dbReference>
<proteinExistence type="predicted"/>
<dbReference type="RefSeq" id="WP_003446588.1">
    <property type="nucleotide sequence ID" value="NZ_ANZB01000011.1"/>
</dbReference>
<dbReference type="PATRIC" id="fig|1262449.3.peg.3049"/>
<dbReference type="EMBL" id="JPGY02000001">
    <property type="protein sequence ID" value="KRU14611.1"/>
    <property type="molecule type" value="Genomic_DNA"/>
</dbReference>
<dbReference type="GeneID" id="93075414"/>
<dbReference type="KEGG" id="cpae:CPAST_c33100"/>
<keyword evidence="5" id="KW-1185">Reference proteome</keyword>
<dbReference type="AlphaFoldDB" id="A0A0H3J5T7"/>
<reference evidence="2 5" key="1">
    <citation type="journal article" date="2015" name="Genome Announc.">
        <title>Complete Genome Sequence of the Nitrogen-Fixing and Solvent-Producing Clostridium pasteurianum DSM 525.</title>
        <authorList>
            <person name="Poehlein A."/>
            <person name="Grosse-Honebrink A."/>
            <person name="Zhang Y."/>
            <person name="Minton N.P."/>
            <person name="Daniel R."/>
        </authorList>
    </citation>
    <scope>NUCLEOTIDE SEQUENCE [LARGE SCALE GENOMIC DNA]</scope>
    <source>
        <strain evidence="2">DSM 525</strain>
        <strain evidence="5">DSM 525 / ATCC 6013</strain>
    </source>
</reference>
<feature type="transmembrane region" description="Helical" evidence="1">
    <location>
        <begin position="58"/>
        <end position="77"/>
    </location>
</feature>
<protein>
    <submittedName>
        <fullName evidence="2">Uncharacterized protein</fullName>
    </submittedName>
</protein>
<keyword evidence="1" id="KW-0812">Transmembrane</keyword>
<dbReference type="Proteomes" id="UP000028042">
    <property type="component" value="Unassembled WGS sequence"/>
</dbReference>
<reference evidence="3" key="2">
    <citation type="submission" date="2015-10" db="EMBL/GenBank/DDBJ databases">
        <title>Improved Draft Genome Sequence of Clostridium pasteurianum Strain ATCC 6013 (DSM 525) Using a Hybrid Next-Generation Sequencing Approach.</title>
        <authorList>
            <person name="Pyne M.E."/>
            <person name="Utturkar S.M."/>
            <person name="Brown S.D."/>
            <person name="Moo-Young M."/>
            <person name="Chung D.A."/>
            <person name="Chou P.C."/>
        </authorList>
    </citation>
    <scope>NUCLEOTIDE SEQUENCE</scope>
    <source>
        <strain evidence="3">ATCC 6013</strain>
    </source>
</reference>
<gene>
    <name evidence="2" type="ORF">CLPA_c33100</name>
    <name evidence="3" type="ORF">CP6013_03870</name>
</gene>
<feature type="transmembrane region" description="Helical" evidence="1">
    <location>
        <begin position="119"/>
        <end position="143"/>
    </location>
</feature>
<sequence>MLKLSALEFFFRTIPESFLIVMVAYIFANKKISRKSFIVASLILAVITYLVRLLPISFGVNTMINMIVFIIIGINIIKININISIISVFISVISIYLCEWINVIILNDLFNIDRFSNDYFKFLLTMPSLFMFAIVVLLFYMFINKFVRR</sequence>
<dbReference type="Proteomes" id="UP000030905">
    <property type="component" value="Chromosome"/>
</dbReference>
<evidence type="ECO:0000313" key="5">
    <source>
        <dbReference type="Proteomes" id="UP000030905"/>
    </source>
</evidence>